<proteinExistence type="predicted"/>
<dbReference type="EMBL" id="NBXA01000007">
    <property type="protein sequence ID" value="RFA15374.1"/>
    <property type="molecule type" value="Genomic_DNA"/>
</dbReference>
<dbReference type="SUPFAM" id="SSF159894">
    <property type="entry name" value="YgaC/TfoX-N like"/>
    <property type="match status" value="1"/>
</dbReference>
<sequence>MPTTEELFEALAAELLAQGAERSQMMGRPMFAVNGRMFACLSNDRLGVRLGAGTPELADALAVPGATLFSPGASKNGGGHRVWRDWASLPASAADAWPDVAGAALRHRLA</sequence>
<name>A0A3E0VZ56_9MICO</name>
<accession>A0A3E0VZ56</accession>
<evidence type="ECO:0000313" key="1">
    <source>
        <dbReference type="EMBL" id="RFA15374.1"/>
    </source>
</evidence>
<dbReference type="RefSeq" id="WP_116282136.1">
    <property type="nucleotide sequence ID" value="NZ_NBXA01000007.1"/>
</dbReference>
<organism evidence="1 2">
    <name type="scientific">Subtercola boreus</name>
    <dbReference type="NCBI Taxonomy" id="120213"/>
    <lineage>
        <taxon>Bacteria</taxon>
        <taxon>Bacillati</taxon>
        <taxon>Actinomycetota</taxon>
        <taxon>Actinomycetes</taxon>
        <taxon>Micrococcales</taxon>
        <taxon>Microbacteriaceae</taxon>
        <taxon>Subtercola</taxon>
    </lineage>
</organism>
<evidence type="ECO:0000313" key="2">
    <source>
        <dbReference type="Proteomes" id="UP000256709"/>
    </source>
</evidence>
<evidence type="ECO:0008006" key="3">
    <source>
        <dbReference type="Google" id="ProtNLM"/>
    </source>
</evidence>
<comment type="caution">
    <text evidence="1">The sequence shown here is derived from an EMBL/GenBank/DDBJ whole genome shotgun (WGS) entry which is preliminary data.</text>
</comment>
<gene>
    <name evidence="1" type="ORF">B7R21_04990</name>
</gene>
<dbReference type="OrthoDB" id="4558596at2"/>
<dbReference type="Proteomes" id="UP000256709">
    <property type="component" value="Unassembled WGS sequence"/>
</dbReference>
<reference evidence="1 2" key="1">
    <citation type="submission" date="2017-04" db="EMBL/GenBank/DDBJ databases">
        <title>Comparative genome analysis of Subtercola boreus.</title>
        <authorList>
            <person name="Cho Y.-J."/>
            <person name="Cho A."/>
            <person name="Kim O.-S."/>
            <person name="Lee J.-I."/>
        </authorList>
    </citation>
    <scope>NUCLEOTIDE SEQUENCE [LARGE SCALE GENOMIC DNA]</scope>
    <source>
        <strain evidence="1 2">P27444</strain>
    </source>
</reference>
<dbReference type="AlphaFoldDB" id="A0A3E0VZ56"/>
<protein>
    <recommendedName>
        <fullName evidence="3">TfoX N-terminal domain-containing protein</fullName>
    </recommendedName>
</protein>